<dbReference type="AlphaFoldDB" id="A0A832QCD7"/>
<dbReference type="Proteomes" id="UP000576550">
    <property type="component" value="Unassembled WGS sequence"/>
</dbReference>
<proteinExistence type="predicted"/>
<dbReference type="InterPro" id="IPR004398">
    <property type="entry name" value="RNA_MeTrfase_RsmD"/>
</dbReference>
<dbReference type="Gene3D" id="3.40.50.150">
    <property type="entry name" value="Vaccinia Virus protein VP39"/>
    <property type="match status" value="1"/>
</dbReference>
<evidence type="ECO:0000256" key="1">
    <source>
        <dbReference type="ARBA" id="ARBA00022603"/>
    </source>
</evidence>
<gene>
    <name evidence="3" type="ORF">GX533_02385</name>
</gene>
<evidence type="ECO:0000256" key="2">
    <source>
        <dbReference type="ARBA" id="ARBA00022679"/>
    </source>
</evidence>
<comment type="caution">
    <text evidence="3">The sequence shown here is derived from an EMBL/GenBank/DDBJ whole genome shotgun (WGS) entry which is preliminary data.</text>
</comment>
<dbReference type="GO" id="GO:0031167">
    <property type="term" value="P:rRNA methylation"/>
    <property type="evidence" value="ECO:0007669"/>
    <property type="project" value="InterPro"/>
</dbReference>
<reference evidence="3 4" key="1">
    <citation type="journal article" date="2020" name="Biotechnol. Biofuels">
        <title>New insights from the biogas microbiome by comprehensive genome-resolved metagenomics of nearly 1600 species originating from multiple anaerobic digesters.</title>
        <authorList>
            <person name="Campanaro S."/>
            <person name="Treu L."/>
            <person name="Rodriguez-R L.M."/>
            <person name="Kovalovszki A."/>
            <person name="Ziels R.M."/>
            <person name="Maus I."/>
            <person name="Zhu X."/>
            <person name="Kougias P.G."/>
            <person name="Basile A."/>
            <person name="Luo G."/>
            <person name="Schluter A."/>
            <person name="Konstantinidis K.T."/>
            <person name="Angelidaki I."/>
        </authorList>
    </citation>
    <scope>NUCLEOTIDE SEQUENCE [LARGE SCALE GENOMIC DNA]</scope>
    <source>
        <strain evidence="3">AS05jafATM_89</strain>
    </source>
</reference>
<dbReference type="PROSITE" id="PS00092">
    <property type="entry name" value="N6_MTASE"/>
    <property type="match status" value="1"/>
</dbReference>
<dbReference type="PANTHER" id="PTHR43542">
    <property type="entry name" value="METHYLTRANSFERASE"/>
    <property type="match status" value="1"/>
</dbReference>
<keyword evidence="1 3" id="KW-0489">Methyltransferase</keyword>
<protein>
    <submittedName>
        <fullName evidence="3">Methyltransferase</fullName>
    </submittedName>
</protein>
<evidence type="ECO:0000313" key="3">
    <source>
        <dbReference type="EMBL" id="HHX99504.1"/>
    </source>
</evidence>
<dbReference type="Pfam" id="PF03602">
    <property type="entry name" value="Cons_hypoth95"/>
    <property type="match status" value="1"/>
</dbReference>
<dbReference type="InterPro" id="IPR029063">
    <property type="entry name" value="SAM-dependent_MTases_sf"/>
</dbReference>
<dbReference type="GO" id="GO:0003676">
    <property type="term" value="F:nucleic acid binding"/>
    <property type="evidence" value="ECO:0007669"/>
    <property type="project" value="InterPro"/>
</dbReference>
<dbReference type="PANTHER" id="PTHR43542:SF1">
    <property type="entry name" value="METHYLTRANSFERASE"/>
    <property type="match status" value="1"/>
</dbReference>
<dbReference type="CDD" id="cd02440">
    <property type="entry name" value="AdoMet_MTases"/>
    <property type="match status" value="1"/>
</dbReference>
<accession>A0A832QCD7</accession>
<evidence type="ECO:0000313" key="4">
    <source>
        <dbReference type="Proteomes" id="UP000576550"/>
    </source>
</evidence>
<name>A0A832QCD7_9BACT</name>
<dbReference type="EMBL" id="DUTP01000003">
    <property type="protein sequence ID" value="HHX99504.1"/>
    <property type="molecule type" value="Genomic_DNA"/>
</dbReference>
<dbReference type="GO" id="GO:0008168">
    <property type="term" value="F:methyltransferase activity"/>
    <property type="evidence" value="ECO:0007669"/>
    <property type="project" value="UniProtKB-KW"/>
</dbReference>
<sequence>MSLKHDSFKKIRKEKNKWRLDTPEDFLEMEETFLKERLMSKEPTITTTVRITGGKARNFTLEVPKATRPMTDRMKVRVFDILREDIVNKNILDLYAGAGSFGLEALSRGAKSATFVDASKNAEAVLKKNVAHTGFLIESEVLKEKVEEYLFRMTNKKKEDIQTFDIIFMDPPYKLFNTKKTFKMEQVINMASELLPGVQDPKTKKWKGALILKHPKRYDLEKIDIKHLRLVESINLGLNVISFFIVK</sequence>
<dbReference type="SUPFAM" id="SSF53335">
    <property type="entry name" value="S-adenosyl-L-methionine-dependent methyltransferases"/>
    <property type="match status" value="1"/>
</dbReference>
<dbReference type="InterPro" id="IPR002052">
    <property type="entry name" value="DNA_methylase_N6_adenine_CS"/>
</dbReference>
<keyword evidence="2 3" id="KW-0808">Transferase</keyword>
<organism evidence="3 4">
    <name type="scientific">Candidatus Dojkabacteria bacterium</name>
    <dbReference type="NCBI Taxonomy" id="2099670"/>
    <lineage>
        <taxon>Bacteria</taxon>
        <taxon>Candidatus Dojkabacteria</taxon>
    </lineage>
</organism>